<feature type="transmembrane region" description="Helical" evidence="1">
    <location>
        <begin position="38"/>
        <end position="58"/>
    </location>
</feature>
<name>A0AA48K703_9BACT</name>
<dbReference type="AlphaFoldDB" id="A0AA48K703"/>
<gene>
    <name evidence="2" type="ORF">METEAL_05180</name>
</gene>
<dbReference type="Proteomes" id="UP001238179">
    <property type="component" value="Chromosome"/>
</dbReference>
<feature type="transmembrane region" description="Helical" evidence="1">
    <location>
        <begin position="7"/>
        <end position="26"/>
    </location>
</feature>
<protein>
    <submittedName>
        <fullName evidence="2">Uncharacterized protein</fullName>
    </submittedName>
</protein>
<proteinExistence type="predicted"/>
<dbReference type="RefSeq" id="WP_316414233.1">
    <property type="nucleotide sequence ID" value="NZ_AP027080.1"/>
</dbReference>
<feature type="transmembrane region" description="Helical" evidence="1">
    <location>
        <begin position="114"/>
        <end position="132"/>
    </location>
</feature>
<evidence type="ECO:0000313" key="3">
    <source>
        <dbReference type="Proteomes" id="UP001238179"/>
    </source>
</evidence>
<evidence type="ECO:0000256" key="1">
    <source>
        <dbReference type="SAM" id="Phobius"/>
    </source>
</evidence>
<dbReference type="KEGG" id="msil:METEAL_05180"/>
<keyword evidence="1" id="KW-1133">Transmembrane helix</keyword>
<reference evidence="3" key="1">
    <citation type="journal article" date="2023" name="Int. J. Syst. Evol. Microbiol.">
        <title>Mesoterricola silvestris gen. nov., sp. nov., Mesoterricola sediminis sp. nov., Geothrix oryzae sp. nov., Geothrix edaphica sp. nov., Geothrix rubra sp. nov., and Geothrix limicola sp. nov., six novel members of Acidobacteriota isolated from soils.</title>
        <authorList>
            <person name="Itoh H."/>
            <person name="Sugisawa Y."/>
            <person name="Mise K."/>
            <person name="Xu Z."/>
            <person name="Kuniyasu M."/>
            <person name="Ushijima N."/>
            <person name="Kawano K."/>
            <person name="Kobayashi E."/>
            <person name="Shiratori Y."/>
            <person name="Masuda Y."/>
            <person name="Senoo K."/>
        </authorList>
    </citation>
    <scope>NUCLEOTIDE SEQUENCE [LARGE SCALE GENOMIC DNA]</scope>
    <source>
        <strain evidence="3">W79</strain>
    </source>
</reference>
<keyword evidence="1" id="KW-0812">Transmembrane</keyword>
<sequence length="156" mass="16868">MVRNPTLLALLEILTVGLPFCIFKLLSGLLLGRWGYPLLVLGALDLCLNLGNVLALLVERRRTFPICTANLLAFLLGRRDRHWSEMAAAVDVALSFLLVAVVVGGNFLRLLPGFGIAGWSTAVVLNVLGAGLSQVNQAYIRLQALPEAPEENRAHA</sequence>
<evidence type="ECO:0000313" key="2">
    <source>
        <dbReference type="EMBL" id="BDU71344.1"/>
    </source>
</evidence>
<organism evidence="2 3">
    <name type="scientific">Mesoterricola silvestris</name>
    <dbReference type="NCBI Taxonomy" id="2927979"/>
    <lineage>
        <taxon>Bacteria</taxon>
        <taxon>Pseudomonadati</taxon>
        <taxon>Acidobacteriota</taxon>
        <taxon>Holophagae</taxon>
        <taxon>Holophagales</taxon>
        <taxon>Holophagaceae</taxon>
        <taxon>Mesoterricola</taxon>
    </lineage>
</organism>
<keyword evidence="1" id="KW-0472">Membrane</keyword>
<keyword evidence="3" id="KW-1185">Reference proteome</keyword>
<feature type="transmembrane region" description="Helical" evidence="1">
    <location>
        <begin position="88"/>
        <end position="108"/>
    </location>
</feature>
<accession>A0AA48K703</accession>
<dbReference type="EMBL" id="AP027080">
    <property type="protein sequence ID" value="BDU71344.1"/>
    <property type="molecule type" value="Genomic_DNA"/>
</dbReference>